<dbReference type="EMBL" id="PJQL01000299">
    <property type="protein sequence ID" value="RCH97193.1"/>
    <property type="molecule type" value="Genomic_DNA"/>
</dbReference>
<organism evidence="1 2">
    <name type="scientific">Rhizopus azygosporus</name>
    <name type="common">Rhizopus microsporus var. azygosporus</name>
    <dbReference type="NCBI Taxonomy" id="86630"/>
    <lineage>
        <taxon>Eukaryota</taxon>
        <taxon>Fungi</taxon>
        <taxon>Fungi incertae sedis</taxon>
        <taxon>Mucoromycota</taxon>
        <taxon>Mucoromycotina</taxon>
        <taxon>Mucoromycetes</taxon>
        <taxon>Mucorales</taxon>
        <taxon>Mucorineae</taxon>
        <taxon>Rhizopodaceae</taxon>
        <taxon>Rhizopus</taxon>
    </lineage>
</organism>
<proteinExistence type="predicted"/>
<evidence type="ECO:0000313" key="1">
    <source>
        <dbReference type="EMBL" id="RCH97193.1"/>
    </source>
</evidence>
<sequence>AASFASGLWATTKVAAIALRGDSCLVNLFMLKTKRYLEEALETLQSIKCEHHKNCLDDDSNTNSRHLAKNIQENGY</sequence>
<name>A0A367K4Q4_RHIAZ</name>
<reference evidence="1 2" key="1">
    <citation type="journal article" date="2018" name="G3 (Bethesda)">
        <title>Phylogenetic and Phylogenomic Definition of Rhizopus Species.</title>
        <authorList>
            <person name="Gryganskyi A.P."/>
            <person name="Golan J."/>
            <person name="Dolatabadi S."/>
            <person name="Mondo S."/>
            <person name="Robb S."/>
            <person name="Idnurm A."/>
            <person name="Muszewska A."/>
            <person name="Steczkiewicz K."/>
            <person name="Masonjones S."/>
            <person name="Liao H.L."/>
            <person name="Gajdeczka M.T."/>
            <person name="Anike F."/>
            <person name="Vuek A."/>
            <person name="Anishchenko I.M."/>
            <person name="Voigt K."/>
            <person name="de Hoog G.S."/>
            <person name="Smith M.E."/>
            <person name="Heitman J."/>
            <person name="Vilgalys R."/>
            <person name="Stajich J.E."/>
        </authorList>
    </citation>
    <scope>NUCLEOTIDE SEQUENCE [LARGE SCALE GENOMIC DNA]</scope>
    <source>
        <strain evidence="1 2">CBS 357.93</strain>
    </source>
</reference>
<gene>
    <name evidence="1" type="ORF">CU097_003281</name>
</gene>
<comment type="caution">
    <text evidence="1">The sequence shown here is derived from an EMBL/GenBank/DDBJ whole genome shotgun (WGS) entry which is preliminary data.</text>
</comment>
<feature type="non-terminal residue" evidence="1">
    <location>
        <position position="1"/>
    </location>
</feature>
<accession>A0A367K4Q4</accession>
<evidence type="ECO:0000313" key="2">
    <source>
        <dbReference type="Proteomes" id="UP000252139"/>
    </source>
</evidence>
<dbReference type="Proteomes" id="UP000252139">
    <property type="component" value="Unassembled WGS sequence"/>
</dbReference>
<dbReference type="AlphaFoldDB" id="A0A367K4Q4"/>
<protein>
    <submittedName>
        <fullName evidence="1">Uncharacterized protein</fullName>
    </submittedName>
</protein>
<keyword evidence="2" id="KW-1185">Reference proteome</keyword>